<keyword evidence="4" id="KW-0129">CBS domain</keyword>
<evidence type="ECO:0000256" key="2">
    <source>
        <dbReference type="ARBA" id="ARBA00022737"/>
    </source>
</evidence>
<evidence type="ECO:0000313" key="6">
    <source>
        <dbReference type="EMBL" id="OFV67712.1"/>
    </source>
</evidence>
<evidence type="ECO:0000256" key="3">
    <source>
        <dbReference type="ARBA" id="ARBA00023167"/>
    </source>
</evidence>
<dbReference type="InterPro" id="IPR000644">
    <property type="entry name" value="CBS_dom"/>
</dbReference>
<dbReference type="GO" id="GO:0016301">
    <property type="term" value="F:kinase activity"/>
    <property type="evidence" value="ECO:0007669"/>
    <property type="project" value="UniProtKB-KW"/>
</dbReference>
<sequence>MNIKDIMREAAALHEDEYLTKARQLIRDTHQRILPVIDERGHLLGIITDEDILKLRAATKSNVTVKGFVTSGYSVDINEDLLTVAKLMVREELDELPVVENGKLVGILNLRDVLRAMPRKESDTPVGTIMTEKVRTLSEDDPISLAASNMAEYGYSGFPVIDKKNKLVGVVTRRDLIRARSKLGKGNPPPVKRIMTPAPHTVSQDATLNEAVELMLKYDIGRLPVTENDRLLGIIDRYDLVRTVIG</sequence>
<keyword evidence="3" id="KW-0486">Methionine biosynthesis</keyword>
<dbReference type="SMART" id="SM00116">
    <property type="entry name" value="CBS"/>
    <property type="match status" value="4"/>
</dbReference>
<dbReference type="SUPFAM" id="SSF54631">
    <property type="entry name" value="CBS-domain pair"/>
    <property type="match status" value="2"/>
</dbReference>
<dbReference type="InterPro" id="IPR046342">
    <property type="entry name" value="CBS_dom_sf"/>
</dbReference>
<keyword evidence="6" id="KW-0808">Transferase</keyword>
<dbReference type="Proteomes" id="UP000186940">
    <property type="component" value="Unassembled WGS sequence"/>
</dbReference>
<dbReference type="AlphaFoldDB" id="A0A1F2P9T6"/>
<evidence type="ECO:0000259" key="5">
    <source>
        <dbReference type="PROSITE" id="PS51371"/>
    </source>
</evidence>
<comment type="caution">
    <text evidence="6">The sequence shown here is derived from an EMBL/GenBank/DDBJ whole genome shotgun (WGS) entry which is preliminary data.</text>
</comment>
<feature type="domain" description="CBS" evidence="5">
    <location>
        <begin position="68"/>
        <end position="124"/>
    </location>
</feature>
<feature type="domain" description="CBS" evidence="5">
    <location>
        <begin position="6"/>
        <end position="65"/>
    </location>
</feature>
<name>A0A1F2P9T6_9EURY</name>
<reference evidence="6" key="1">
    <citation type="submission" date="2016-05" db="EMBL/GenBank/DDBJ databases">
        <title>Microbial consortia oxidize butane by reversing methanogenesis.</title>
        <authorList>
            <person name="Laso-Perez R."/>
            <person name="Richter M."/>
            <person name="Wegener G."/>
            <person name="Musat F."/>
        </authorList>
    </citation>
    <scope>NUCLEOTIDE SEQUENCE [LARGE SCALE GENOMIC DNA]</scope>
    <source>
        <strain evidence="6">BOX2</strain>
    </source>
</reference>
<dbReference type="Pfam" id="PF00571">
    <property type="entry name" value="CBS"/>
    <property type="match status" value="4"/>
</dbReference>
<evidence type="ECO:0000256" key="4">
    <source>
        <dbReference type="PROSITE-ProRule" id="PRU00703"/>
    </source>
</evidence>
<dbReference type="PROSITE" id="PS51371">
    <property type="entry name" value="CBS"/>
    <property type="match status" value="4"/>
</dbReference>
<dbReference type="InterPro" id="IPR051462">
    <property type="entry name" value="CBS_domain-containing"/>
</dbReference>
<proteinExistence type="predicted"/>
<gene>
    <name evidence="6" type="ORF">SCAL_001087</name>
</gene>
<protein>
    <submittedName>
        <fullName evidence="6">Histidine kinase</fullName>
    </submittedName>
</protein>
<keyword evidence="2" id="KW-0677">Repeat</keyword>
<evidence type="ECO:0000313" key="7">
    <source>
        <dbReference type="Proteomes" id="UP000186940"/>
    </source>
</evidence>
<evidence type="ECO:0000256" key="1">
    <source>
        <dbReference type="ARBA" id="ARBA00022605"/>
    </source>
</evidence>
<feature type="domain" description="CBS" evidence="5">
    <location>
        <begin position="130"/>
        <end position="189"/>
    </location>
</feature>
<dbReference type="EMBL" id="LYOS01000003">
    <property type="protein sequence ID" value="OFV67712.1"/>
    <property type="molecule type" value="Genomic_DNA"/>
</dbReference>
<dbReference type="PANTHER" id="PTHR48108">
    <property type="entry name" value="CBS DOMAIN-CONTAINING PROTEIN CBSX2, CHLOROPLASTIC"/>
    <property type="match status" value="1"/>
</dbReference>
<keyword evidence="1" id="KW-0028">Amino-acid biosynthesis</keyword>
<dbReference type="Gene3D" id="3.10.580.10">
    <property type="entry name" value="CBS-domain"/>
    <property type="match status" value="3"/>
</dbReference>
<organism evidence="6 7">
    <name type="scientific">Candidatus Syntropharchaeum caldarium</name>
    <dbReference type="NCBI Taxonomy" id="1838285"/>
    <lineage>
        <taxon>Archaea</taxon>
        <taxon>Methanobacteriati</taxon>
        <taxon>Methanobacteriota</taxon>
        <taxon>Stenosarchaea group</taxon>
        <taxon>Methanomicrobia</taxon>
        <taxon>Methanosarcinales</taxon>
        <taxon>ANME-2 cluster</taxon>
        <taxon>Candidatus Syntropharchaeum</taxon>
    </lineage>
</organism>
<accession>A0A1F2P9T6</accession>
<dbReference type="GO" id="GO:0009086">
    <property type="term" value="P:methionine biosynthetic process"/>
    <property type="evidence" value="ECO:0007669"/>
    <property type="project" value="UniProtKB-KW"/>
</dbReference>
<feature type="domain" description="CBS" evidence="5">
    <location>
        <begin position="195"/>
        <end position="246"/>
    </location>
</feature>
<dbReference type="CDD" id="cd02205">
    <property type="entry name" value="CBS_pair_SF"/>
    <property type="match status" value="1"/>
</dbReference>
<dbReference type="STRING" id="1838285.SCAL_001087"/>
<keyword evidence="6" id="KW-0418">Kinase</keyword>
<keyword evidence="7" id="KW-1185">Reference proteome</keyword>
<dbReference type="PANTHER" id="PTHR48108:SF6">
    <property type="entry name" value="CBS DOMAIN-CONTAINING PROTEIN CBSX1, CHLOROPLASTIC"/>
    <property type="match status" value="1"/>
</dbReference>